<keyword evidence="3 4" id="KW-0808">Transferase</keyword>
<gene>
    <name evidence="6" type="ORF">MED217_15930</name>
</gene>
<protein>
    <recommendedName>
        <fullName evidence="4">Aminotransferase</fullName>
        <ecNumber evidence="4">2.6.1.-</ecNumber>
    </recommendedName>
</protein>
<dbReference type="Proteomes" id="UP000001601">
    <property type="component" value="Unassembled WGS sequence"/>
</dbReference>
<dbReference type="SUPFAM" id="SSF53383">
    <property type="entry name" value="PLP-dependent transferases"/>
    <property type="match status" value="1"/>
</dbReference>
<evidence type="ECO:0000259" key="5">
    <source>
        <dbReference type="Pfam" id="PF00155"/>
    </source>
</evidence>
<dbReference type="EC" id="2.6.1.-" evidence="4"/>
<dbReference type="PANTHER" id="PTHR42832:SF3">
    <property type="entry name" value="L-GLUTAMINE--4-(METHYLSULFANYL)-2-OXOBUTANOATE AMINOTRANSFERASE"/>
    <property type="match status" value="1"/>
</dbReference>
<dbReference type="GO" id="GO:0030170">
    <property type="term" value="F:pyridoxal phosphate binding"/>
    <property type="evidence" value="ECO:0007669"/>
    <property type="project" value="InterPro"/>
</dbReference>
<feature type="domain" description="Aminotransferase class I/classII large" evidence="5">
    <location>
        <begin position="33"/>
        <end position="381"/>
    </location>
</feature>
<comment type="cofactor">
    <cofactor evidence="1 4">
        <name>pyridoxal 5'-phosphate</name>
        <dbReference type="ChEBI" id="CHEBI:597326"/>
    </cofactor>
</comment>
<keyword evidence="7" id="KW-1185">Reference proteome</keyword>
<evidence type="ECO:0000256" key="2">
    <source>
        <dbReference type="ARBA" id="ARBA00022576"/>
    </source>
</evidence>
<dbReference type="InterPro" id="IPR015424">
    <property type="entry name" value="PyrdxlP-dep_Trfase"/>
</dbReference>
<dbReference type="OrthoDB" id="9802328at2"/>
<dbReference type="Gene3D" id="3.90.1150.10">
    <property type="entry name" value="Aspartate Aminotransferase, domain 1"/>
    <property type="match status" value="1"/>
</dbReference>
<organism evidence="6 7">
    <name type="scientific">Leeuwenhoekiella blandensis (strain CECT 7118 / CCUG 51940 / KCTC 22103 / MED217)</name>
    <name type="common">Flavobacterium sp. (strain MED217)</name>
    <dbReference type="NCBI Taxonomy" id="398720"/>
    <lineage>
        <taxon>Bacteria</taxon>
        <taxon>Pseudomonadati</taxon>
        <taxon>Bacteroidota</taxon>
        <taxon>Flavobacteriia</taxon>
        <taxon>Flavobacteriales</taxon>
        <taxon>Flavobacteriaceae</taxon>
        <taxon>Leeuwenhoekiella</taxon>
    </lineage>
</organism>
<dbReference type="CDD" id="cd00609">
    <property type="entry name" value="AAT_like"/>
    <property type="match status" value="1"/>
</dbReference>
<dbReference type="HOGENOM" id="CLU_017584_4_5_10"/>
<dbReference type="PROSITE" id="PS00105">
    <property type="entry name" value="AA_TRANSFER_CLASS_1"/>
    <property type="match status" value="1"/>
</dbReference>
<keyword evidence="2 4" id="KW-0032">Aminotransferase</keyword>
<dbReference type="InterPro" id="IPR004838">
    <property type="entry name" value="NHTrfase_class1_PyrdxlP-BS"/>
</dbReference>
<dbReference type="InterPro" id="IPR015421">
    <property type="entry name" value="PyrdxlP-dep_Trfase_major"/>
</dbReference>
<dbReference type="InterPro" id="IPR050881">
    <property type="entry name" value="LL-DAP_aminotransferase"/>
</dbReference>
<accession>A3XI48</accession>
<name>A3XI48_LEEBM</name>
<dbReference type="InterPro" id="IPR004839">
    <property type="entry name" value="Aminotransferase_I/II_large"/>
</dbReference>
<evidence type="ECO:0000313" key="6">
    <source>
        <dbReference type="EMBL" id="EAQ51047.1"/>
    </source>
</evidence>
<evidence type="ECO:0000256" key="4">
    <source>
        <dbReference type="RuleBase" id="RU000481"/>
    </source>
</evidence>
<dbReference type="AlphaFoldDB" id="A3XI48"/>
<dbReference type="eggNOG" id="COG0436">
    <property type="taxonomic scope" value="Bacteria"/>
</dbReference>
<dbReference type="STRING" id="398720.MED217_15930"/>
<proteinExistence type="inferred from homology"/>
<reference evidence="6 7" key="1">
    <citation type="journal article" date="2007" name="Nature">
        <title>Light stimulates growth of proteorhodopsin-containing marine Flavobacteria.</title>
        <authorList>
            <person name="Gomez-Consarnau L."/>
            <person name="Gonzalez J.M."/>
            <person name="Coll-Llado M."/>
            <person name="Gourdon P."/>
            <person name="Pascher T."/>
            <person name="Neutze R."/>
            <person name="Pedros-Alio C."/>
            <person name="Pinhassi J."/>
        </authorList>
    </citation>
    <scope>NUCLEOTIDE SEQUENCE [LARGE SCALE GENOMIC DNA]</scope>
    <source>
        <strain evidence="6 7">MED217</strain>
    </source>
</reference>
<dbReference type="PANTHER" id="PTHR42832">
    <property type="entry name" value="AMINO ACID AMINOTRANSFERASE"/>
    <property type="match status" value="1"/>
</dbReference>
<evidence type="ECO:0000256" key="3">
    <source>
        <dbReference type="ARBA" id="ARBA00022679"/>
    </source>
</evidence>
<dbReference type="InterPro" id="IPR015422">
    <property type="entry name" value="PyrdxlP-dep_Trfase_small"/>
</dbReference>
<dbReference type="GO" id="GO:0008483">
    <property type="term" value="F:transaminase activity"/>
    <property type="evidence" value="ECO:0007669"/>
    <property type="project" value="UniProtKB-KW"/>
</dbReference>
<dbReference type="Pfam" id="PF00155">
    <property type="entry name" value="Aminotran_1_2"/>
    <property type="match status" value="1"/>
</dbReference>
<comment type="similarity">
    <text evidence="4">Belongs to the class-I pyridoxal-phosphate-dependent aminotransferase family.</text>
</comment>
<dbReference type="EMBL" id="AANC01000001">
    <property type="protein sequence ID" value="EAQ51047.1"/>
    <property type="molecule type" value="Genomic_DNA"/>
</dbReference>
<comment type="caution">
    <text evidence="6">The sequence shown here is derived from an EMBL/GenBank/DDBJ whole genome shotgun (WGS) entry which is preliminary data.</text>
</comment>
<evidence type="ECO:0000256" key="1">
    <source>
        <dbReference type="ARBA" id="ARBA00001933"/>
    </source>
</evidence>
<dbReference type="RefSeq" id="WP_009781526.1">
    <property type="nucleotide sequence ID" value="NZ_CH672395.1"/>
</dbReference>
<dbReference type="Gene3D" id="3.40.640.10">
    <property type="entry name" value="Type I PLP-dependent aspartate aminotransferase-like (Major domain)"/>
    <property type="match status" value="1"/>
</dbReference>
<sequence>MIIASANRLNQTSEYYFSRKLKEVRALAAAGKPIINMGIGSPDLAPPPHVIKALTSSLVDGPAHQYQSYKGLPQLTEAMADFYQKRYAVTLNPEDEILPLMGSKEGIMHISMAFLNPGDEVLIPNPGYPTYTSVTRLVEAEPVYYNLDASNNWMPDYSALEKRDLSKVKLMWVNYPHMPTGAKATTADFEKLVAFAKANEILLVNDNPYSFILNENPQSILSVSGAKEVAIELNSLSKSFNMSGWRVGMLLGAADYVSTVLTVKSNMDSGMFYGIQKGAAAVLTEGEAWFDGLNAIYEKRREQVWKLADVLGCTYDKNAAGMFVWAKLPEGAGAAEAFIDDILINKSVFITPGSIFGSQGAGYIRFSLCVTEDKIKEAIGRF</sequence>
<evidence type="ECO:0000313" key="7">
    <source>
        <dbReference type="Proteomes" id="UP000001601"/>
    </source>
</evidence>